<reference evidence="2" key="1">
    <citation type="journal article" date="2020" name="G3 (Bethesda)">
        <title>High-Quality Assemblies for Three Invasive Social Wasps from the &lt;i&gt;Vespula&lt;/i&gt; Genus.</title>
        <authorList>
            <person name="Harrop T.W.R."/>
            <person name="Guhlin J."/>
            <person name="McLaughlin G.M."/>
            <person name="Permina E."/>
            <person name="Stockwell P."/>
            <person name="Gilligan J."/>
            <person name="Le Lec M.F."/>
            <person name="Gruber M.A.M."/>
            <person name="Quinn O."/>
            <person name="Lovegrove M."/>
            <person name="Duncan E.J."/>
            <person name="Remnant E.J."/>
            <person name="Van Eeckhoven J."/>
            <person name="Graham B."/>
            <person name="Knapp R.A."/>
            <person name="Langford K.W."/>
            <person name="Kronenberg Z."/>
            <person name="Press M.O."/>
            <person name="Eacker S.M."/>
            <person name="Wilson-Rankin E.E."/>
            <person name="Purcell J."/>
            <person name="Lester P.J."/>
            <person name="Dearden P.K."/>
        </authorList>
    </citation>
    <scope>NUCLEOTIDE SEQUENCE</scope>
    <source>
        <strain evidence="2">Volc-1</strain>
    </source>
</reference>
<evidence type="ECO:0000256" key="1">
    <source>
        <dbReference type="SAM" id="MobiDB-lite"/>
    </source>
</evidence>
<dbReference type="Proteomes" id="UP000600918">
    <property type="component" value="Unassembled WGS sequence"/>
</dbReference>
<organism evidence="2 3">
    <name type="scientific">Vespula pensylvanica</name>
    <name type="common">Western yellow jacket</name>
    <name type="synonym">Wasp</name>
    <dbReference type="NCBI Taxonomy" id="30213"/>
    <lineage>
        <taxon>Eukaryota</taxon>
        <taxon>Metazoa</taxon>
        <taxon>Ecdysozoa</taxon>
        <taxon>Arthropoda</taxon>
        <taxon>Hexapoda</taxon>
        <taxon>Insecta</taxon>
        <taxon>Pterygota</taxon>
        <taxon>Neoptera</taxon>
        <taxon>Endopterygota</taxon>
        <taxon>Hymenoptera</taxon>
        <taxon>Apocrita</taxon>
        <taxon>Aculeata</taxon>
        <taxon>Vespoidea</taxon>
        <taxon>Vespidae</taxon>
        <taxon>Vespinae</taxon>
        <taxon>Vespula</taxon>
    </lineage>
</organism>
<accession>A0A834NQ55</accession>
<evidence type="ECO:0000313" key="3">
    <source>
        <dbReference type="Proteomes" id="UP000600918"/>
    </source>
</evidence>
<gene>
    <name evidence="2" type="ORF">H0235_012096</name>
</gene>
<dbReference type="AlphaFoldDB" id="A0A834NQ55"/>
<comment type="caution">
    <text evidence="2">The sequence shown here is derived from an EMBL/GenBank/DDBJ whole genome shotgun (WGS) entry which is preliminary data.</text>
</comment>
<keyword evidence="3" id="KW-1185">Reference proteome</keyword>
<sequence length="108" mass="12361">MEGIEFGKESFEFDKRGKKEKRAAVIREALYEGINQQQQHVVALLLPIRTTSTSDMNVTQRQRRPPIPDLGTQKSRGGDCDYSSMTSHRRVSRVAGRLRIYVDSRLLP</sequence>
<proteinExistence type="predicted"/>
<evidence type="ECO:0000313" key="2">
    <source>
        <dbReference type="EMBL" id="KAF7415504.1"/>
    </source>
</evidence>
<dbReference type="EMBL" id="JACSDY010000011">
    <property type="protein sequence ID" value="KAF7415504.1"/>
    <property type="molecule type" value="Genomic_DNA"/>
</dbReference>
<protein>
    <submittedName>
        <fullName evidence="2">Uncharacterized protein</fullName>
    </submittedName>
</protein>
<feature type="region of interest" description="Disordered" evidence="1">
    <location>
        <begin position="53"/>
        <end position="86"/>
    </location>
</feature>
<name>A0A834NQ55_VESPE</name>